<gene>
    <name evidence="3" type="ORF">PV08_00144</name>
</gene>
<feature type="region of interest" description="Disordered" evidence="1">
    <location>
        <begin position="395"/>
        <end position="472"/>
    </location>
</feature>
<dbReference type="Proteomes" id="UP000053328">
    <property type="component" value="Unassembled WGS sequence"/>
</dbReference>
<dbReference type="InterPro" id="IPR006015">
    <property type="entry name" value="Universal_stress_UspA"/>
</dbReference>
<protein>
    <recommendedName>
        <fullName evidence="2">UspA domain-containing protein</fullName>
    </recommendedName>
</protein>
<evidence type="ECO:0000313" key="3">
    <source>
        <dbReference type="EMBL" id="KIW19571.1"/>
    </source>
</evidence>
<sequence>MAAPKAHEPSESSRANRPASAGDGKDLKFGQLWNNAGKPPPRPQPSDQPGTVRRQSLIHFHTADAEDIIRRESVAQGTPRMSSNVSRRLSSPPPPLNYQRGVSFDTFENRDASTESFTLNYKHRDYVHNRQSRTFLCGTDAKDYSEYALEWMLDELVDDGDMIVCLRVIDKDARPGETSYDHGKYRLEAQKLLDSVVKKNSSEEKAISIIMELAVGKVQEIFQRMIELYGPQVLVVGTRGRNLGGMQGLLPGSVSKYCLQHSPVPVIVVRPTSKRMKKKQKRQLETGRSVYSSMLEHVQSAGGNSLYSQTNSTSISTEATQKEADAVAKAIGPPKRGILKGTYGGPLTRVTSAKSDITSDEDSPERSFALPIGYLSTESAPRADLAMKSPSIAALAEDWDEDKPPRSPRHGAKKDHRDSDAAISDEEDIHLLVPRIVEERRPSVRETTPWLADILRDKPQRRSPSHGRSPSR</sequence>
<dbReference type="SUPFAM" id="SSF52402">
    <property type="entry name" value="Adenine nucleotide alpha hydrolases-like"/>
    <property type="match status" value="1"/>
</dbReference>
<keyword evidence="4" id="KW-1185">Reference proteome</keyword>
<dbReference type="CDD" id="cd23659">
    <property type="entry name" value="USP_At3g01520-like"/>
    <property type="match status" value="1"/>
</dbReference>
<proteinExistence type="predicted"/>
<dbReference type="OrthoDB" id="843225at2759"/>
<reference evidence="3 4" key="1">
    <citation type="submission" date="2015-01" db="EMBL/GenBank/DDBJ databases">
        <title>The Genome Sequence of Exophiala spinifera CBS89968.</title>
        <authorList>
            <consortium name="The Broad Institute Genomics Platform"/>
            <person name="Cuomo C."/>
            <person name="de Hoog S."/>
            <person name="Gorbushina A."/>
            <person name="Stielow B."/>
            <person name="Teixiera M."/>
            <person name="Abouelleil A."/>
            <person name="Chapman S.B."/>
            <person name="Priest M."/>
            <person name="Young S.K."/>
            <person name="Wortman J."/>
            <person name="Nusbaum C."/>
            <person name="Birren B."/>
        </authorList>
    </citation>
    <scope>NUCLEOTIDE SEQUENCE [LARGE SCALE GENOMIC DNA]</scope>
    <source>
        <strain evidence="3 4">CBS 89968</strain>
    </source>
</reference>
<dbReference type="PRINTS" id="PR01438">
    <property type="entry name" value="UNVRSLSTRESS"/>
</dbReference>
<feature type="region of interest" description="Disordered" evidence="1">
    <location>
        <begin position="1"/>
        <end position="51"/>
    </location>
</feature>
<dbReference type="VEuPathDB" id="FungiDB:PV08_00144"/>
<dbReference type="Gene3D" id="3.40.50.620">
    <property type="entry name" value="HUPs"/>
    <property type="match status" value="1"/>
</dbReference>
<dbReference type="PANTHER" id="PTHR47815:SF1">
    <property type="entry name" value="UNIVERSAL STRESS PROTEIN A FAMILY PROTEIN C25B2.10"/>
    <property type="match status" value="1"/>
</dbReference>
<dbReference type="STRING" id="91928.A0A0D1YWC5"/>
<organism evidence="3 4">
    <name type="scientific">Exophiala spinifera</name>
    <dbReference type="NCBI Taxonomy" id="91928"/>
    <lineage>
        <taxon>Eukaryota</taxon>
        <taxon>Fungi</taxon>
        <taxon>Dikarya</taxon>
        <taxon>Ascomycota</taxon>
        <taxon>Pezizomycotina</taxon>
        <taxon>Eurotiomycetes</taxon>
        <taxon>Chaetothyriomycetidae</taxon>
        <taxon>Chaetothyriales</taxon>
        <taxon>Herpotrichiellaceae</taxon>
        <taxon>Exophiala</taxon>
    </lineage>
</organism>
<dbReference type="RefSeq" id="XP_016239787.1">
    <property type="nucleotide sequence ID" value="XM_016374511.1"/>
</dbReference>
<evidence type="ECO:0000313" key="4">
    <source>
        <dbReference type="Proteomes" id="UP000053328"/>
    </source>
</evidence>
<dbReference type="InterPro" id="IPR006016">
    <property type="entry name" value="UspA"/>
</dbReference>
<evidence type="ECO:0000256" key="1">
    <source>
        <dbReference type="SAM" id="MobiDB-lite"/>
    </source>
</evidence>
<dbReference type="Pfam" id="PF00582">
    <property type="entry name" value="Usp"/>
    <property type="match status" value="1"/>
</dbReference>
<feature type="compositionally biased region" description="Basic and acidic residues" evidence="1">
    <location>
        <begin position="1"/>
        <end position="11"/>
    </location>
</feature>
<evidence type="ECO:0000259" key="2">
    <source>
        <dbReference type="Pfam" id="PF00582"/>
    </source>
</evidence>
<dbReference type="PANTHER" id="PTHR47815">
    <property type="entry name" value="UNIVERSAL STRESS PROTEIN A FAMILY PROTEIN C25B2.10"/>
    <property type="match status" value="1"/>
</dbReference>
<feature type="compositionally biased region" description="Basic residues" evidence="1">
    <location>
        <begin position="461"/>
        <end position="472"/>
    </location>
</feature>
<feature type="domain" description="UspA" evidence="2">
    <location>
        <begin position="133"/>
        <end position="270"/>
    </location>
</feature>
<dbReference type="HOGENOM" id="CLU_018542_0_1_1"/>
<dbReference type="AlphaFoldDB" id="A0A0D1YWC5"/>
<dbReference type="InterPro" id="IPR014729">
    <property type="entry name" value="Rossmann-like_a/b/a_fold"/>
</dbReference>
<dbReference type="GeneID" id="27327227"/>
<accession>A0A0D1YWC5</accession>
<name>A0A0D1YWC5_9EURO</name>
<dbReference type="EMBL" id="KN847492">
    <property type="protein sequence ID" value="KIW19571.1"/>
    <property type="molecule type" value="Genomic_DNA"/>
</dbReference>
<feature type="region of interest" description="Disordered" evidence="1">
    <location>
        <begin position="74"/>
        <end position="101"/>
    </location>
</feature>